<dbReference type="InterPro" id="IPR006984">
    <property type="entry name" value="Fcf1/UTP23"/>
</dbReference>
<dbReference type="Pfam" id="PF04900">
    <property type="entry name" value="Fcf1"/>
    <property type="match status" value="1"/>
</dbReference>
<dbReference type="GO" id="GO:0000139">
    <property type="term" value="C:Golgi membrane"/>
    <property type="evidence" value="ECO:0007669"/>
    <property type="project" value="UniProtKB-SubCell"/>
</dbReference>
<comment type="similarity">
    <text evidence="2">Belongs to the COG3 family.</text>
</comment>
<comment type="subcellular location">
    <subcellularLocation>
        <location evidence="1">Golgi apparatus membrane</location>
        <topology evidence="1">Peripheral membrane protein</topology>
    </subcellularLocation>
</comment>
<dbReference type="Pfam" id="PF20671">
    <property type="entry name" value="COG3_C"/>
    <property type="match status" value="1"/>
</dbReference>
<dbReference type="InterPro" id="IPR029060">
    <property type="entry name" value="PIN-like_dom_sf"/>
</dbReference>
<evidence type="ECO:0000256" key="5">
    <source>
        <dbReference type="ARBA" id="ARBA00022927"/>
    </source>
</evidence>
<evidence type="ECO:0000256" key="2">
    <source>
        <dbReference type="ARBA" id="ARBA00009936"/>
    </source>
</evidence>
<feature type="domain" description="Conserved oligomeric Golgi complex subunit 3 N-terminal" evidence="9">
    <location>
        <begin position="235"/>
        <end position="372"/>
    </location>
</feature>
<organism evidence="11 12">
    <name type="scientific">Intoshia linei</name>
    <dbReference type="NCBI Taxonomy" id="1819745"/>
    <lineage>
        <taxon>Eukaryota</taxon>
        <taxon>Metazoa</taxon>
        <taxon>Spiralia</taxon>
        <taxon>Lophotrochozoa</taxon>
        <taxon>Mesozoa</taxon>
        <taxon>Orthonectida</taxon>
        <taxon>Rhopaluridae</taxon>
        <taxon>Intoshia</taxon>
    </lineage>
</organism>
<evidence type="ECO:0000256" key="6">
    <source>
        <dbReference type="ARBA" id="ARBA00023034"/>
    </source>
</evidence>
<sequence>MTLKRQKNVKNILKYYETVCKLKPPYHILVDGTFCSIALKNKVDLYEQIPRYFKAQVHLYTTKCIISECKNFGKMMNGVVKILEQFVILDCSHDKNVTYPAVNCLKYSIFNEKYKTFIAATQDPDLSDKIRNTKLNPLLYLHGNSLTLESHKLKKNVLENDTKDETKRLKHLKRRELKQTINKATTHRFDSNSIKLKSFKIYCYVYRMNDLLEQYLLFKETHYKKKQNELFCRCENKLNNIDSRISDINRKYKKLCDKNKIVLKNMEAVKEKYNFLTENVAKMQKEHIFTEKCIQYTEKILKYFENTDKISKMLEYKDFKVDSEHFATYFIMIIDGYTFISENKKFCEYSKYHAMYKSFFDNVSMRIENYFNLQCVSLIRQVQLPKTQDENNYINVLFKLRIDAERAATINYANVVSLIENNVSKYHCCRMLLEKLYKMWIDCRRSIILSIIRNLLKSIIIFNSSSHINILKKSLSLISTWSTDETCIFSKCFKFNSPLLREFIEEISNYFYGIIREDILKTDHLETLTDMSCFLAMELADPTIFQNEVKQSPYQNFCLQLMGDVQERLIFKSYVYADSEIKKYNPSATDLNYPALIEMMNKIEKEQNKSNLNQDYSKYIGTSDYLGLYYPTIRRTIQCLIKLFRCLDKESFRNISLDVIRACIESILHAGQLLKAKNGVSESHLFVCKHFYVLRYHLKPFSDDLVETSINVDFSKIKNMMYYFSKNVATNEKHAYLNESVVDGISLVDEHIQSQKNEFCSFLSSILAESFLQSLTIHEIEHSTTRGRTNAKKMYDCKNKMNALKKEVAVMTTPPHYALFSQDAFLGSEHDYSAFKRNFKLSWLPEKASN</sequence>
<keyword evidence="7" id="KW-0472">Membrane</keyword>
<evidence type="ECO:0000256" key="1">
    <source>
        <dbReference type="ARBA" id="ARBA00004395"/>
    </source>
</evidence>
<dbReference type="CDD" id="cd09866">
    <property type="entry name" value="PIN_Fcf1-Utp23-H"/>
    <property type="match status" value="1"/>
</dbReference>
<dbReference type="GO" id="GO:0005801">
    <property type="term" value="C:cis-Golgi network"/>
    <property type="evidence" value="ECO:0007669"/>
    <property type="project" value="InterPro"/>
</dbReference>
<keyword evidence="6" id="KW-0333">Golgi apparatus</keyword>
<dbReference type="InterPro" id="IPR007265">
    <property type="entry name" value="COG_su3"/>
</dbReference>
<dbReference type="Gene3D" id="3.40.50.1010">
    <property type="entry name" value="5'-nuclease"/>
    <property type="match status" value="1"/>
</dbReference>
<name>A0A177AYB9_9BILA</name>
<evidence type="ECO:0000256" key="7">
    <source>
        <dbReference type="ARBA" id="ARBA00023136"/>
    </source>
</evidence>
<accession>A0A177AYB9</accession>
<gene>
    <name evidence="11" type="ORF">A3Q56_05270</name>
</gene>
<dbReference type="PANTHER" id="PTHR13302:SF8">
    <property type="entry name" value="CONSERVED OLIGOMERIC GOLGI COMPLEX SUBUNIT 3"/>
    <property type="match status" value="1"/>
</dbReference>
<dbReference type="AlphaFoldDB" id="A0A177AYB9"/>
<keyword evidence="5" id="KW-0653">Protein transport</keyword>
<dbReference type="InterPro" id="IPR048320">
    <property type="entry name" value="COG3_N"/>
</dbReference>
<evidence type="ECO:0000313" key="12">
    <source>
        <dbReference type="Proteomes" id="UP000078046"/>
    </source>
</evidence>
<dbReference type="SUPFAM" id="SSF88723">
    <property type="entry name" value="PIN domain-like"/>
    <property type="match status" value="1"/>
</dbReference>
<dbReference type="GO" id="GO:0017119">
    <property type="term" value="C:Golgi transport complex"/>
    <property type="evidence" value="ECO:0007669"/>
    <property type="project" value="TreeGrafter"/>
</dbReference>
<evidence type="ECO:0000256" key="4">
    <source>
        <dbReference type="ARBA" id="ARBA00022448"/>
    </source>
</evidence>
<keyword evidence="4" id="KW-0813">Transport</keyword>
<dbReference type="PANTHER" id="PTHR13302">
    <property type="entry name" value="CONSERVED OLIGOMERIC GOLGI COMPLEX COMPONENT 3"/>
    <property type="match status" value="1"/>
</dbReference>
<dbReference type="GO" id="GO:0006891">
    <property type="term" value="P:intra-Golgi vesicle-mediated transport"/>
    <property type="evidence" value="ECO:0007669"/>
    <property type="project" value="TreeGrafter"/>
</dbReference>
<evidence type="ECO:0000256" key="3">
    <source>
        <dbReference type="ARBA" id="ARBA00020976"/>
    </source>
</evidence>
<dbReference type="Pfam" id="PF04136">
    <property type="entry name" value="COG3_N"/>
    <property type="match status" value="1"/>
</dbReference>
<evidence type="ECO:0000259" key="9">
    <source>
        <dbReference type="Pfam" id="PF04136"/>
    </source>
</evidence>
<evidence type="ECO:0000259" key="10">
    <source>
        <dbReference type="Pfam" id="PF20671"/>
    </source>
</evidence>
<evidence type="ECO:0000256" key="8">
    <source>
        <dbReference type="ARBA" id="ARBA00031339"/>
    </source>
</evidence>
<dbReference type="Proteomes" id="UP000078046">
    <property type="component" value="Unassembled WGS sequence"/>
</dbReference>
<dbReference type="GO" id="GO:0007030">
    <property type="term" value="P:Golgi organization"/>
    <property type="evidence" value="ECO:0007669"/>
    <property type="project" value="TreeGrafter"/>
</dbReference>
<feature type="domain" description="Conserved oligomeric Golgi complex subunit 3 C-terminal" evidence="10">
    <location>
        <begin position="410"/>
        <end position="717"/>
    </location>
</feature>
<evidence type="ECO:0000313" key="11">
    <source>
        <dbReference type="EMBL" id="OAF66999.1"/>
    </source>
</evidence>
<keyword evidence="12" id="KW-1185">Reference proteome</keyword>
<protein>
    <recommendedName>
        <fullName evidence="3">Conserved oligomeric Golgi complex subunit 3</fullName>
    </recommendedName>
    <alternativeName>
        <fullName evidence="8">Component of oligomeric Golgi complex 3</fullName>
    </alternativeName>
</protein>
<proteinExistence type="inferred from homology"/>
<dbReference type="OrthoDB" id="25675at2759"/>
<dbReference type="GO" id="GO:0006886">
    <property type="term" value="P:intracellular protein transport"/>
    <property type="evidence" value="ECO:0007669"/>
    <property type="project" value="InterPro"/>
</dbReference>
<dbReference type="GO" id="GO:0032040">
    <property type="term" value="C:small-subunit processome"/>
    <property type="evidence" value="ECO:0007669"/>
    <property type="project" value="InterPro"/>
</dbReference>
<dbReference type="EMBL" id="LWCA01000771">
    <property type="protein sequence ID" value="OAF66999.1"/>
    <property type="molecule type" value="Genomic_DNA"/>
</dbReference>
<reference evidence="11 12" key="1">
    <citation type="submission" date="2016-04" db="EMBL/GenBank/DDBJ databases">
        <title>The genome of Intoshia linei affirms orthonectids as highly simplified spiralians.</title>
        <authorList>
            <person name="Mikhailov K.V."/>
            <person name="Slusarev G.S."/>
            <person name="Nikitin M.A."/>
            <person name="Logacheva M.D."/>
            <person name="Penin A."/>
            <person name="Aleoshin V."/>
            <person name="Panchin Y.V."/>
        </authorList>
    </citation>
    <scope>NUCLEOTIDE SEQUENCE [LARGE SCALE GENOMIC DNA]</scope>
    <source>
        <strain evidence="11">Intl2013</strain>
        <tissue evidence="11">Whole animal</tissue>
    </source>
</reference>
<dbReference type="InterPro" id="IPR048685">
    <property type="entry name" value="COG3_C"/>
</dbReference>
<comment type="caution">
    <text evidence="11">The sequence shown here is derived from an EMBL/GenBank/DDBJ whole genome shotgun (WGS) entry which is preliminary data.</text>
</comment>